<feature type="transmembrane region" description="Helical" evidence="6">
    <location>
        <begin position="115"/>
        <end position="137"/>
    </location>
</feature>
<evidence type="ECO:0000256" key="3">
    <source>
        <dbReference type="ARBA" id="ARBA00022692"/>
    </source>
</evidence>
<dbReference type="Pfam" id="PF07690">
    <property type="entry name" value="MFS_1"/>
    <property type="match status" value="1"/>
</dbReference>
<evidence type="ECO:0000256" key="2">
    <source>
        <dbReference type="ARBA" id="ARBA00022448"/>
    </source>
</evidence>
<reference evidence="8" key="1">
    <citation type="submission" date="2022-11" db="EMBL/GenBank/DDBJ databases">
        <title>Robbsia betulipollinis sp. nov., isolated from pollen of birch (Betula pendula).</title>
        <authorList>
            <person name="Shi H."/>
            <person name="Ambika Manirajan B."/>
            <person name="Ratering S."/>
            <person name="Geissler-Plaum R."/>
            <person name="Schnell S."/>
        </authorList>
    </citation>
    <scope>NUCLEOTIDE SEQUENCE</scope>
    <source>
        <strain evidence="8">Bb-Pol-6</strain>
    </source>
</reference>
<feature type="transmembrane region" description="Helical" evidence="6">
    <location>
        <begin position="409"/>
        <end position="431"/>
    </location>
</feature>
<comment type="subcellular location">
    <subcellularLocation>
        <location evidence="1">Membrane</location>
        <topology evidence="1">Multi-pass membrane protein</topology>
    </subcellularLocation>
</comment>
<feature type="transmembrane region" description="Helical" evidence="6">
    <location>
        <begin position="91"/>
        <end position="109"/>
    </location>
</feature>
<sequence length="469" mass="50054">MSFVRSAAGAQTEESATYAKIAWRLIPFVFICYLCSYLDRINVSFAKLQMLKDLGLSDAIYGAGASMFFVGYLLFEIPSNLLLLRVGPRRWIARIMVTWGLISAAMMFVRSPLTFYIARFLLGLAEAGFFPAILLYLTYWFPPSRRSKVIALFMTGIPMSGVVGGPLSGWIMHALGGAAGFAGWQWLFLLEGLPTALLGCIAFFYLDDKVSDAKWLSPAQKALVADRLQRETPPQQMHSLRDGLLHPKILLLSAIYFFYAMGLYGVTFWLPTLIKASGVSDPLNIGLLTAVPYAAATLCMLFVGQRSDATGERRWHLAIPGVVGAIGLYFSVTYAHSTVIAMIFLTIATSGVITTISQFWVLPPAILGGTAAAAGLALANSVGGISGVVSPYVIGLIQTATGSTGNGVFGLSVSLLIGSALVLFAVPAHLVNNPAKRERGALAGGVATLPTVEPASATPQPAQSVRSLG</sequence>
<evidence type="ECO:0000256" key="6">
    <source>
        <dbReference type="SAM" id="Phobius"/>
    </source>
</evidence>
<feature type="transmembrane region" description="Helical" evidence="6">
    <location>
        <begin position="338"/>
        <end position="362"/>
    </location>
</feature>
<dbReference type="RefSeq" id="WP_267846681.1">
    <property type="nucleotide sequence ID" value="NZ_JAPMXC010000001.1"/>
</dbReference>
<dbReference type="EMBL" id="JAPMXC010000001">
    <property type="protein sequence ID" value="MCY0386997.1"/>
    <property type="molecule type" value="Genomic_DNA"/>
</dbReference>
<dbReference type="Gene3D" id="1.20.1250.20">
    <property type="entry name" value="MFS general substrate transporter like domains"/>
    <property type="match status" value="2"/>
</dbReference>
<dbReference type="PANTHER" id="PTHR43791:SF36">
    <property type="entry name" value="TRANSPORTER, PUTATIVE (AFU_ORTHOLOGUE AFUA_6G08340)-RELATED"/>
    <property type="match status" value="1"/>
</dbReference>
<evidence type="ECO:0000259" key="7">
    <source>
        <dbReference type="PROSITE" id="PS50850"/>
    </source>
</evidence>
<proteinExistence type="predicted"/>
<feature type="transmembrane region" description="Helical" evidence="6">
    <location>
        <begin position="184"/>
        <end position="206"/>
    </location>
</feature>
<feature type="transmembrane region" description="Helical" evidence="6">
    <location>
        <begin position="249"/>
        <end position="271"/>
    </location>
</feature>
<dbReference type="PROSITE" id="PS50850">
    <property type="entry name" value="MFS"/>
    <property type="match status" value="1"/>
</dbReference>
<evidence type="ECO:0000256" key="4">
    <source>
        <dbReference type="ARBA" id="ARBA00022989"/>
    </source>
</evidence>
<feature type="transmembrane region" description="Helical" evidence="6">
    <location>
        <begin position="374"/>
        <end position="397"/>
    </location>
</feature>
<evidence type="ECO:0000256" key="1">
    <source>
        <dbReference type="ARBA" id="ARBA00004141"/>
    </source>
</evidence>
<feature type="transmembrane region" description="Helical" evidence="6">
    <location>
        <begin position="283"/>
        <end position="303"/>
    </location>
</feature>
<keyword evidence="5 6" id="KW-0472">Membrane</keyword>
<feature type="transmembrane region" description="Helical" evidence="6">
    <location>
        <begin position="315"/>
        <end position="332"/>
    </location>
</feature>
<feature type="transmembrane region" description="Helical" evidence="6">
    <location>
        <begin position="59"/>
        <end position="84"/>
    </location>
</feature>
<feature type="transmembrane region" description="Helical" evidence="6">
    <location>
        <begin position="149"/>
        <end position="172"/>
    </location>
</feature>
<keyword evidence="2" id="KW-0813">Transport</keyword>
<comment type="caution">
    <text evidence="8">The sequence shown here is derived from an EMBL/GenBank/DDBJ whole genome shotgun (WGS) entry which is preliminary data.</text>
</comment>
<dbReference type="CDD" id="cd17319">
    <property type="entry name" value="MFS_ExuT_GudP_like"/>
    <property type="match status" value="1"/>
</dbReference>
<keyword evidence="9" id="KW-1185">Reference proteome</keyword>
<dbReference type="InterPro" id="IPR011701">
    <property type="entry name" value="MFS"/>
</dbReference>
<dbReference type="InterPro" id="IPR020846">
    <property type="entry name" value="MFS_dom"/>
</dbReference>
<gene>
    <name evidence="8" type="ORF">OVY01_07065</name>
</gene>
<protein>
    <submittedName>
        <fullName evidence="8">MFS transporter</fullName>
    </submittedName>
</protein>
<dbReference type="InterPro" id="IPR036259">
    <property type="entry name" value="MFS_trans_sf"/>
</dbReference>
<feature type="domain" description="Major facilitator superfamily (MFS) profile" evidence="7">
    <location>
        <begin position="25"/>
        <end position="437"/>
    </location>
</feature>
<name>A0ABT3ZKL5_9BURK</name>
<evidence type="ECO:0000313" key="8">
    <source>
        <dbReference type="EMBL" id="MCY0386997.1"/>
    </source>
</evidence>
<dbReference type="SUPFAM" id="SSF103473">
    <property type="entry name" value="MFS general substrate transporter"/>
    <property type="match status" value="1"/>
</dbReference>
<feature type="transmembrane region" description="Helical" evidence="6">
    <location>
        <begin position="21"/>
        <end position="39"/>
    </location>
</feature>
<organism evidence="8 9">
    <name type="scientific">Robbsia betulipollinis</name>
    <dbReference type="NCBI Taxonomy" id="2981849"/>
    <lineage>
        <taxon>Bacteria</taxon>
        <taxon>Pseudomonadati</taxon>
        <taxon>Pseudomonadota</taxon>
        <taxon>Betaproteobacteria</taxon>
        <taxon>Burkholderiales</taxon>
        <taxon>Burkholderiaceae</taxon>
        <taxon>Robbsia</taxon>
    </lineage>
</organism>
<keyword evidence="4 6" id="KW-1133">Transmembrane helix</keyword>
<keyword evidence="3 6" id="KW-0812">Transmembrane</keyword>
<evidence type="ECO:0000256" key="5">
    <source>
        <dbReference type="ARBA" id="ARBA00023136"/>
    </source>
</evidence>
<accession>A0ABT3ZKL5</accession>
<evidence type="ECO:0000313" key="9">
    <source>
        <dbReference type="Proteomes" id="UP001082899"/>
    </source>
</evidence>
<dbReference type="PANTHER" id="PTHR43791">
    <property type="entry name" value="PERMEASE-RELATED"/>
    <property type="match status" value="1"/>
</dbReference>
<dbReference type="Proteomes" id="UP001082899">
    <property type="component" value="Unassembled WGS sequence"/>
</dbReference>